<sequence length="509" mass="58517">MKFLKSLLEKIQSRKKSSGNPNFKSVAPPAYLEKSPEWHNHLPKIKPSQSISSETLDTYSADYNKNEKNELAHHVIRNASVTDILLNGDILMKNPELFSEKIDLEGNITNQKSSGRCWIFAATNCMRLVLMKKYNLKTFELSQNYLFFFDKFEKCNYFLETMVELALIEEPDSRLIDRLFSTPVNDGGQWDMLVNVVEKYGVVPQCAFPETYHSSNSSQVNWLVTKKLREYGITIRKALREEKKSVEQVRELKTEMLNNIYRILVTALGEPPKTFDWRFRNEDGKFHSLDHITPKNFYENHIKPGLGTGEDLGVGSYVSLVNDPRHPYYTRMTVKHLGNVYEGKKINYLNVPVEVLKEAAYNTIKDGKPVWFGCDVGKFYDRKHGVMDLNMYNYRAAFGVDVVNNMTKAERLMYNESLMTHAMVFTGVHVNDSTGSTERWRVENSWGVSAAGTGSSGFEIMNDDWFSEYTYQVVVEKKYLRKDLEPLLGVSNSQPIIELPLWDPMGSLA</sequence>
<comment type="similarity">
    <text evidence="9">Belongs to the peptidase C1 family.</text>
</comment>
<evidence type="ECO:0000256" key="3">
    <source>
        <dbReference type="ARBA" id="ARBA00016900"/>
    </source>
</evidence>
<evidence type="ECO:0000256" key="1">
    <source>
        <dbReference type="ARBA" id="ARBA00000423"/>
    </source>
</evidence>
<dbReference type="Gene3D" id="3.90.70.10">
    <property type="entry name" value="Cysteine proteinases"/>
    <property type="match status" value="1"/>
</dbReference>
<dbReference type="PROSITE" id="PS00139">
    <property type="entry name" value="THIOL_PROTEASE_CYS"/>
    <property type="match status" value="1"/>
</dbReference>
<dbReference type="Pfam" id="PF03051">
    <property type="entry name" value="Peptidase_C1_2"/>
    <property type="match status" value="1"/>
</dbReference>
<dbReference type="GO" id="GO:0005739">
    <property type="term" value="C:mitochondrion"/>
    <property type="evidence" value="ECO:0007669"/>
    <property type="project" value="UniProtKB-SubCell"/>
</dbReference>
<evidence type="ECO:0000313" key="11">
    <source>
        <dbReference type="EMBL" id="KAJ3222169.1"/>
    </source>
</evidence>
<dbReference type="PANTHER" id="PTHR10363:SF2">
    <property type="entry name" value="BLEOMYCIN HYDROLASE"/>
    <property type="match status" value="1"/>
</dbReference>
<dbReference type="InterPro" id="IPR004134">
    <property type="entry name" value="Peptidase_C1B"/>
</dbReference>
<evidence type="ECO:0000256" key="6">
    <source>
        <dbReference type="ARBA" id="ARBA00022807"/>
    </source>
</evidence>
<keyword evidence="5 9" id="KW-0378">Hydrolase</keyword>
<evidence type="ECO:0000256" key="10">
    <source>
        <dbReference type="PIRSR" id="PIRSR005700-1"/>
    </source>
</evidence>
<name>A0AAD5U2Q3_9FUNG</name>
<dbReference type="GO" id="GO:0006508">
    <property type="term" value="P:proteolysis"/>
    <property type="evidence" value="ECO:0007669"/>
    <property type="project" value="UniProtKB-KW"/>
</dbReference>
<dbReference type="GO" id="GO:0070005">
    <property type="term" value="F:cysteine-type aminopeptidase activity"/>
    <property type="evidence" value="ECO:0007669"/>
    <property type="project" value="InterPro"/>
</dbReference>
<proteinExistence type="inferred from homology"/>
<evidence type="ECO:0000256" key="7">
    <source>
        <dbReference type="ARBA" id="ARBA00025347"/>
    </source>
</evidence>
<dbReference type="SUPFAM" id="SSF54001">
    <property type="entry name" value="Cysteine proteinases"/>
    <property type="match status" value="1"/>
</dbReference>
<keyword evidence="12" id="KW-1185">Reference proteome</keyword>
<dbReference type="GO" id="GO:0009636">
    <property type="term" value="P:response to toxic substance"/>
    <property type="evidence" value="ECO:0007669"/>
    <property type="project" value="TreeGrafter"/>
</dbReference>
<dbReference type="InterPro" id="IPR000169">
    <property type="entry name" value="Pept_cys_AS"/>
</dbReference>
<comment type="function">
    <text evidence="9">Has aminopeptidase activity, shortening substrate peptides sequentially by 1 amino acid. Has bleomycin hydrolase activity, which can protect the cell from the toxic effects of bleomycin. Has homocysteine-thiolactonase activity, protecting the cell against homocysteine toxicity.</text>
</comment>
<dbReference type="GO" id="GO:0043418">
    <property type="term" value="P:homocysteine catabolic process"/>
    <property type="evidence" value="ECO:0007669"/>
    <property type="project" value="TreeGrafter"/>
</dbReference>
<evidence type="ECO:0000256" key="9">
    <source>
        <dbReference type="PIRNR" id="PIRNR005700"/>
    </source>
</evidence>
<organism evidence="11 12">
    <name type="scientific">Clydaea vesicula</name>
    <dbReference type="NCBI Taxonomy" id="447962"/>
    <lineage>
        <taxon>Eukaryota</taxon>
        <taxon>Fungi</taxon>
        <taxon>Fungi incertae sedis</taxon>
        <taxon>Chytridiomycota</taxon>
        <taxon>Chytridiomycota incertae sedis</taxon>
        <taxon>Chytridiomycetes</taxon>
        <taxon>Lobulomycetales</taxon>
        <taxon>Lobulomycetaceae</taxon>
        <taxon>Clydaea</taxon>
    </lineage>
</organism>
<gene>
    <name evidence="11" type="ORF">HK099_002602</name>
</gene>
<keyword evidence="9" id="KW-0496">Mitochondrion</keyword>
<comment type="function">
    <text evidence="7">The normal physiological role of the enzyme is unknown, but it is not essential for the viability of yeast cells. Has aminopeptidase activity, shortening substrate peptides sequentially by 1 amino acid. Has bleomycin hydrolase activity, which can protect the cell from the toxic effects of bleomycin. Has homocysteine-thiolactonase activity, protecting the cell against homocysteine toxicity. Acts as a repressor in the GAL4 regulatory system, but this does not require either the peptidase or nucleic acid-binding activities.</text>
</comment>
<protein>
    <recommendedName>
        <fullName evidence="3 9">Cysteine proteinase 1, mitochondrial</fullName>
        <ecNumber evidence="2 9">3.4.22.40</ecNumber>
    </recommendedName>
</protein>
<comment type="subunit">
    <text evidence="8">Homohexamer. Binds to nucleic acids. Binds single-stranded DNA and RNA with higher affinity than double-stranded DNA.</text>
</comment>
<evidence type="ECO:0000313" key="12">
    <source>
        <dbReference type="Proteomes" id="UP001211065"/>
    </source>
</evidence>
<comment type="caution">
    <text evidence="11">The sequence shown here is derived from an EMBL/GenBank/DDBJ whole genome shotgun (WGS) entry which is preliminary data.</text>
</comment>
<evidence type="ECO:0000256" key="4">
    <source>
        <dbReference type="ARBA" id="ARBA00022670"/>
    </source>
</evidence>
<feature type="active site" evidence="10">
    <location>
        <position position="444"/>
    </location>
</feature>
<dbReference type="GO" id="GO:0004197">
    <property type="term" value="F:cysteine-type endopeptidase activity"/>
    <property type="evidence" value="ECO:0007669"/>
    <property type="project" value="UniProtKB-EC"/>
</dbReference>
<keyword evidence="6 9" id="KW-0788">Thiol protease</keyword>
<feature type="active site" evidence="10">
    <location>
        <position position="117"/>
    </location>
</feature>
<dbReference type="EC" id="3.4.22.40" evidence="2 9"/>
<dbReference type="InterPro" id="IPR038765">
    <property type="entry name" value="Papain-like_cys_pep_sf"/>
</dbReference>
<dbReference type="EMBL" id="JADGJW010000188">
    <property type="protein sequence ID" value="KAJ3222169.1"/>
    <property type="molecule type" value="Genomic_DNA"/>
</dbReference>
<keyword evidence="9" id="KW-0963">Cytoplasm</keyword>
<dbReference type="AlphaFoldDB" id="A0AAD5U2Q3"/>
<feature type="active site" evidence="10">
    <location>
        <position position="421"/>
    </location>
</feature>
<evidence type="ECO:0000256" key="8">
    <source>
        <dbReference type="ARBA" id="ARBA00026080"/>
    </source>
</evidence>
<dbReference type="PIRSF" id="PIRSF005700">
    <property type="entry name" value="PepC"/>
    <property type="match status" value="1"/>
</dbReference>
<comment type="subcellular location">
    <subcellularLocation>
        <location evidence="9">Mitochondrion</location>
    </subcellularLocation>
    <subcellularLocation>
        <location evidence="9">Cytoplasm</location>
    </subcellularLocation>
</comment>
<dbReference type="Proteomes" id="UP001211065">
    <property type="component" value="Unassembled WGS sequence"/>
</dbReference>
<dbReference type="PANTHER" id="PTHR10363">
    <property type="entry name" value="BLEOMYCIN HYDROLASE"/>
    <property type="match status" value="1"/>
</dbReference>
<evidence type="ECO:0000256" key="2">
    <source>
        <dbReference type="ARBA" id="ARBA00012465"/>
    </source>
</evidence>
<reference evidence="11" key="1">
    <citation type="submission" date="2020-05" db="EMBL/GenBank/DDBJ databases">
        <title>Phylogenomic resolution of chytrid fungi.</title>
        <authorList>
            <person name="Stajich J.E."/>
            <person name="Amses K."/>
            <person name="Simmons R."/>
            <person name="Seto K."/>
            <person name="Myers J."/>
            <person name="Bonds A."/>
            <person name="Quandt C.A."/>
            <person name="Barry K."/>
            <person name="Liu P."/>
            <person name="Grigoriev I."/>
            <person name="Longcore J.E."/>
            <person name="James T.Y."/>
        </authorList>
    </citation>
    <scope>NUCLEOTIDE SEQUENCE</scope>
    <source>
        <strain evidence="11">JEL0476</strain>
    </source>
</reference>
<evidence type="ECO:0000256" key="5">
    <source>
        <dbReference type="ARBA" id="ARBA00022801"/>
    </source>
</evidence>
<keyword evidence="4 9" id="KW-0645">Protease</keyword>
<dbReference type="CDD" id="cd00585">
    <property type="entry name" value="Peptidase_C1B"/>
    <property type="match status" value="1"/>
</dbReference>
<comment type="catalytic activity">
    <reaction evidence="1 9">
        <text>Inactivates bleomycin B2 (a cytotoxic glycometallopeptide) by hydrolysis of a carboxyamide bond of beta-aminoalanine, but also shows general aminopeptidase activity. The specificity varies somewhat with source, but amino acid arylamides of Met, Leu and Ala are preferred.</text>
        <dbReference type="EC" id="3.4.22.40"/>
    </reaction>
</comment>
<accession>A0AAD5U2Q3</accession>